<dbReference type="GeneID" id="116193777"/>
<reference evidence="3" key="1">
    <citation type="journal article" date="2020" name="Plant Biotechnol. J.">
        <title>The pomegranate (Punica granatum L.) draft genome dissects genetic divergence between soft- and hard-seeded cultivars.</title>
        <authorList>
            <person name="Luo X."/>
            <person name="Li H."/>
            <person name="Wu Z."/>
            <person name="Yao W."/>
            <person name="Zhao P."/>
            <person name="Cao D."/>
            <person name="Yu H."/>
            <person name="Li K."/>
            <person name="Poudel K."/>
            <person name="Zhao D."/>
            <person name="Zhang F."/>
            <person name="Xia X."/>
            <person name="Chen L."/>
            <person name="Wang Q."/>
            <person name="Jing D."/>
            <person name="Cao S."/>
        </authorList>
    </citation>
    <scope>NUCLEOTIDE SEQUENCE [LARGE SCALE GENOMIC DNA]</scope>
    <source>
        <strain evidence="3">cv. Tunisia</strain>
    </source>
</reference>
<feature type="compositionally biased region" description="Basic and acidic residues" evidence="1">
    <location>
        <begin position="287"/>
        <end position="307"/>
    </location>
</feature>
<dbReference type="OrthoDB" id="1731207at2759"/>
<name>A0A6P8C9T6_PUNGR</name>
<protein>
    <submittedName>
        <fullName evidence="4">Uncharacterized protein LOC116193777</fullName>
    </submittedName>
</protein>
<feature type="domain" description="Retrotransposon gag" evidence="2">
    <location>
        <begin position="131"/>
        <end position="228"/>
    </location>
</feature>
<evidence type="ECO:0000259" key="2">
    <source>
        <dbReference type="Pfam" id="PF03732"/>
    </source>
</evidence>
<dbReference type="PANTHER" id="PTHR35046">
    <property type="entry name" value="ZINC KNUCKLE (CCHC-TYPE) FAMILY PROTEIN"/>
    <property type="match status" value="1"/>
</dbReference>
<dbReference type="Proteomes" id="UP000515151">
    <property type="component" value="Chromosome 2"/>
</dbReference>
<evidence type="ECO:0000313" key="3">
    <source>
        <dbReference type="Proteomes" id="UP000515151"/>
    </source>
</evidence>
<dbReference type="AlphaFoldDB" id="A0A6P8C9T6"/>
<accession>A0A6P8C9T6</accession>
<reference evidence="4" key="2">
    <citation type="submission" date="2025-08" db="UniProtKB">
        <authorList>
            <consortium name="RefSeq"/>
        </authorList>
    </citation>
    <scope>IDENTIFICATION</scope>
    <source>
        <tissue evidence="4">Leaf</tissue>
    </source>
</reference>
<dbReference type="RefSeq" id="XP_031378386.1">
    <property type="nucleotide sequence ID" value="XM_031522526.1"/>
</dbReference>
<gene>
    <name evidence="4" type="primary">LOC116193777</name>
</gene>
<evidence type="ECO:0000313" key="4">
    <source>
        <dbReference type="RefSeq" id="XP_031378386.1"/>
    </source>
</evidence>
<dbReference type="Pfam" id="PF03732">
    <property type="entry name" value="Retrotrans_gag"/>
    <property type="match status" value="1"/>
</dbReference>
<keyword evidence="3" id="KW-1185">Reference proteome</keyword>
<dbReference type="PANTHER" id="PTHR35046:SF9">
    <property type="entry name" value="RNA-DIRECTED DNA POLYMERASE"/>
    <property type="match status" value="1"/>
</dbReference>
<feature type="region of interest" description="Disordered" evidence="1">
    <location>
        <begin position="55"/>
        <end position="82"/>
    </location>
</feature>
<dbReference type="InterPro" id="IPR005162">
    <property type="entry name" value="Retrotrans_gag_dom"/>
</dbReference>
<evidence type="ECO:0000256" key="1">
    <source>
        <dbReference type="SAM" id="MobiDB-lite"/>
    </source>
</evidence>
<organism evidence="3 4">
    <name type="scientific">Punica granatum</name>
    <name type="common">Pomegranate</name>
    <dbReference type="NCBI Taxonomy" id="22663"/>
    <lineage>
        <taxon>Eukaryota</taxon>
        <taxon>Viridiplantae</taxon>
        <taxon>Streptophyta</taxon>
        <taxon>Embryophyta</taxon>
        <taxon>Tracheophyta</taxon>
        <taxon>Spermatophyta</taxon>
        <taxon>Magnoliopsida</taxon>
        <taxon>eudicotyledons</taxon>
        <taxon>Gunneridae</taxon>
        <taxon>Pentapetalae</taxon>
        <taxon>rosids</taxon>
        <taxon>malvids</taxon>
        <taxon>Myrtales</taxon>
        <taxon>Lythraceae</taxon>
        <taxon>Punica</taxon>
    </lineage>
</organism>
<feature type="region of interest" description="Disordered" evidence="1">
    <location>
        <begin position="278"/>
        <end position="307"/>
    </location>
</feature>
<sequence length="474" mass="55459">MDEENVHEVPRGLTLDQAQFLGFQQGQDELSARLDKLTQVVEQMALARAAVPRAHRVPSQVEHEADWEDELPDEEEQSVPRREQRGIGNNLKLKIPQFKGTSSPEEYLKWVQRVDKVFEYYEYSETQKCQFAALEFTDYANLWWENIKARRRRDGENEIRSWWEMKRLMHRRFVPEYYKQRLYLQLQSIRQCGMSVEDYVKEFMLLTVGCELRESQETTIARFLGGLNKGIADMIERQPFVSLEDVIKLVIKVQRQRKHGQLTTPRVFNLKPVIVGSTPQGSASRWNEPRKEVEGSRKSQSELAKVKEQEVDPQPPVWCHDIKCLEFHEFRHFTSEFPNWREVTIQNPHPVESEVEEAVVDVCGATSKEKVEYADEGEKLKVQPVVSSESKLEEQRECLENIPKVLISNSPKQVLEEPILSSAQEELQEDLSMVFHQVKLELPKAHMTPLRKGQSSQRVDWRGRTKNLIYEELQ</sequence>
<proteinExistence type="predicted"/>
<feature type="compositionally biased region" description="Acidic residues" evidence="1">
    <location>
        <begin position="65"/>
        <end position="77"/>
    </location>
</feature>